<evidence type="ECO:0000313" key="11">
    <source>
        <dbReference type="EMBL" id="KII75129.1"/>
    </source>
</evidence>
<feature type="compositionally biased region" description="Polar residues" evidence="9">
    <location>
        <begin position="225"/>
        <end position="236"/>
    </location>
</feature>
<gene>
    <name evidence="11" type="ORF">RF11_10422</name>
</gene>
<feature type="coiled-coil region" evidence="8">
    <location>
        <begin position="158"/>
        <end position="187"/>
    </location>
</feature>
<dbReference type="PANTHER" id="PTHR13142:SF1">
    <property type="entry name" value="INNER CENTROMERE PROTEIN"/>
    <property type="match status" value="1"/>
</dbReference>
<keyword evidence="12" id="KW-1185">Reference proteome</keyword>
<proteinExistence type="inferred from homology"/>
<evidence type="ECO:0000259" key="10">
    <source>
        <dbReference type="Pfam" id="PF03941"/>
    </source>
</evidence>
<evidence type="ECO:0000256" key="2">
    <source>
        <dbReference type="ARBA" id="ARBA00004186"/>
    </source>
</evidence>
<evidence type="ECO:0000256" key="3">
    <source>
        <dbReference type="ARBA" id="ARBA00010042"/>
    </source>
</evidence>
<evidence type="ECO:0000256" key="6">
    <source>
        <dbReference type="ARBA" id="ARBA00023212"/>
    </source>
</evidence>
<sequence length="404" mass="46558">MSKATRKNASIFNFINYKNFVNEHSRKIRVEVDEQIKCLQELENQVKNLIKDEKTCIFAETPTQKRKRLFANKEIISSSPVKEPPKKLSFQSIIPSKTPMVNHFKEKSNISEYKIMGTPIGKLPIKRRNSNSQESPQRINRIKAPKSYANSSVTNIDNKKEQRRLRAAEVEKRRIALEEERQLKLQKKKAESSKIEKSHVLPPQLTPKINTKTILNKSTLKSYTNKQNSVQVQQPKSPLKINKPKSSTPKVQAIRPEIPLQLSEIDAINENIDPNDGKPNRDTFGLKTPNNLPINNYKITPEYVVKKPTVPPIDEYTSYDINNLQSDDNTDDEHDPQKPIPKWAQDKSLWISMVSQNKDVPINGEQVFGPIPNVTDYNFFSNPNQRYYHRTSSAHWDPSIIELL</sequence>
<feature type="region of interest" description="Disordered" evidence="9">
    <location>
        <begin position="225"/>
        <end position="251"/>
    </location>
</feature>
<evidence type="ECO:0000256" key="9">
    <source>
        <dbReference type="SAM" id="MobiDB-lite"/>
    </source>
</evidence>
<evidence type="ECO:0000256" key="5">
    <source>
        <dbReference type="ARBA" id="ARBA00022829"/>
    </source>
</evidence>
<accession>A0A0C2JB99</accession>
<evidence type="ECO:0000256" key="4">
    <source>
        <dbReference type="ARBA" id="ARBA00022490"/>
    </source>
</evidence>
<comment type="similarity">
    <text evidence="3">Belongs to the INCENP family.</text>
</comment>
<protein>
    <submittedName>
        <fullName evidence="11">Inner centromere protein</fullName>
    </submittedName>
</protein>
<reference evidence="11 12" key="1">
    <citation type="journal article" date="2014" name="Genome Biol. Evol.">
        <title>The genome of the myxosporean Thelohanellus kitauei shows adaptations to nutrient acquisition within its fish host.</title>
        <authorList>
            <person name="Yang Y."/>
            <person name="Xiong J."/>
            <person name="Zhou Z."/>
            <person name="Huo F."/>
            <person name="Miao W."/>
            <person name="Ran C."/>
            <person name="Liu Y."/>
            <person name="Zhang J."/>
            <person name="Feng J."/>
            <person name="Wang M."/>
            <person name="Wang M."/>
            <person name="Wang L."/>
            <person name="Yao B."/>
        </authorList>
    </citation>
    <scope>NUCLEOTIDE SEQUENCE [LARGE SCALE GENOMIC DNA]</scope>
    <source>
        <strain evidence="11">Wuqing</strain>
    </source>
</reference>
<dbReference type="OMA" id="IESEWIL"/>
<dbReference type="GO" id="GO:0030496">
    <property type="term" value="C:midbody"/>
    <property type="evidence" value="ECO:0007669"/>
    <property type="project" value="TreeGrafter"/>
</dbReference>
<feature type="domain" description="Inner centromere protein ARK-binding" evidence="10">
    <location>
        <begin position="324"/>
        <end position="373"/>
    </location>
</feature>
<dbReference type="GO" id="GO:1990385">
    <property type="term" value="C:meiotic spindle midzone"/>
    <property type="evidence" value="ECO:0007669"/>
    <property type="project" value="TreeGrafter"/>
</dbReference>
<name>A0A0C2JB99_THEKT</name>
<organism evidence="11 12">
    <name type="scientific">Thelohanellus kitauei</name>
    <name type="common">Myxosporean</name>
    <dbReference type="NCBI Taxonomy" id="669202"/>
    <lineage>
        <taxon>Eukaryota</taxon>
        <taxon>Metazoa</taxon>
        <taxon>Cnidaria</taxon>
        <taxon>Myxozoa</taxon>
        <taxon>Myxosporea</taxon>
        <taxon>Bivalvulida</taxon>
        <taxon>Platysporina</taxon>
        <taxon>Myxobolidae</taxon>
        <taxon>Thelohanellus</taxon>
    </lineage>
</organism>
<comment type="subcellular location">
    <subcellularLocation>
        <location evidence="2">Cytoplasm</location>
        <location evidence="2">Cytoskeleton</location>
        <location evidence="2">Spindle</location>
    </subcellularLocation>
    <subcellularLocation>
        <location evidence="1">Nucleus</location>
    </subcellularLocation>
</comment>
<dbReference type="GO" id="GO:0051257">
    <property type="term" value="P:meiotic spindle midzone assembly"/>
    <property type="evidence" value="ECO:0007669"/>
    <property type="project" value="TreeGrafter"/>
</dbReference>
<dbReference type="GO" id="GO:0000776">
    <property type="term" value="C:kinetochore"/>
    <property type="evidence" value="ECO:0007669"/>
    <property type="project" value="TreeGrafter"/>
</dbReference>
<evidence type="ECO:0000256" key="1">
    <source>
        <dbReference type="ARBA" id="ARBA00004123"/>
    </source>
</evidence>
<dbReference type="EMBL" id="JWZT01000019">
    <property type="protein sequence ID" value="KII75129.1"/>
    <property type="molecule type" value="Genomic_DNA"/>
</dbReference>
<evidence type="ECO:0000256" key="8">
    <source>
        <dbReference type="SAM" id="Coils"/>
    </source>
</evidence>
<keyword evidence="4" id="KW-0963">Cytoplasm</keyword>
<keyword evidence="7" id="KW-0539">Nucleus</keyword>
<keyword evidence="8" id="KW-0175">Coiled coil</keyword>
<dbReference type="Proteomes" id="UP000031668">
    <property type="component" value="Unassembled WGS sequence"/>
</dbReference>
<keyword evidence="5" id="KW-0159">Chromosome partition</keyword>
<dbReference type="GO" id="GO:0032133">
    <property type="term" value="C:chromosome passenger complex"/>
    <property type="evidence" value="ECO:0007669"/>
    <property type="project" value="TreeGrafter"/>
</dbReference>
<comment type="caution">
    <text evidence="11">The sequence shown here is derived from an EMBL/GenBank/DDBJ whole genome shotgun (WGS) entry which is preliminary data.</text>
</comment>
<evidence type="ECO:0000256" key="7">
    <source>
        <dbReference type="ARBA" id="ARBA00023242"/>
    </source>
</evidence>
<dbReference type="AlphaFoldDB" id="A0A0C2JB99"/>
<dbReference type="GO" id="GO:0005634">
    <property type="term" value="C:nucleus"/>
    <property type="evidence" value="ECO:0007669"/>
    <property type="project" value="UniProtKB-SubCell"/>
</dbReference>
<dbReference type="GO" id="GO:0051310">
    <property type="term" value="P:metaphase chromosome alignment"/>
    <property type="evidence" value="ECO:0007669"/>
    <property type="project" value="TreeGrafter"/>
</dbReference>
<dbReference type="InterPro" id="IPR005635">
    <property type="entry name" value="Inner_centromere_prot_ARK-bd"/>
</dbReference>
<dbReference type="OrthoDB" id="5986517at2759"/>
<keyword evidence="6" id="KW-0206">Cytoskeleton</keyword>
<feature type="region of interest" description="Disordered" evidence="9">
    <location>
        <begin position="316"/>
        <end position="341"/>
    </location>
</feature>
<dbReference type="Pfam" id="PF03941">
    <property type="entry name" value="INCENP_ARK-bind"/>
    <property type="match status" value="1"/>
</dbReference>
<dbReference type="GO" id="GO:0000281">
    <property type="term" value="P:mitotic cytokinesis"/>
    <property type="evidence" value="ECO:0007669"/>
    <property type="project" value="TreeGrafter"/>
</dbReference>
<evidence type="ECO:0000313" key="12">
    <source>
        <dbReference type="Proteomes" id="UP000031668"/>
    </source>
</evidence>
<dbReference type="PANTHER" id="PTHR13142">
    <property type="entry name" value="INNER CENTROMERE PROTEIN"/>
    <property type="match status" value="1"/>
</dbReference>